<gene>
    <name evidence="2" type="ORF">VFH_II259040</name>
</gene>
<evidence type="ECO:0000313" key="2">
    <source>
        <dbReference type="EMBL" id="CAI8601168.1"/>
    </source>
</evidence>
<feature type="compositionally biased region" description="Basic and acidic residues" evidence="1">
    <location>
        <begin position="98"/>
        <end position="115"/>
    </location>
</feature>
<protein>
    <submittedName>
        <fullName evidence="2">Uncharacterized protein</fullName>
    </submittedName>
</protein>
<name>A0AAV0ZW64_VICFA</name>
<evidence type="ECO:0000313" key="3">
    <source>
        <dbReference type="Proteomes" id="UP001157006"/>
    </source>
</evidence>
<feature type="region of interest" description="Disordered" evidence="1">
    <location>
        <begin position="98"/>
        <end position="122"/>
    </location>
</feature>
<accession>A0AAV0ZW64</accession>
<dbReference type="PANTHER" id="PTHR36713">
    <property type="entry name" value="OS09G0344700 PROTEIN"/>
    <property type="match status" value="1"/>
</dbReference>
<dbReference type="EMBL" id="OX451737">
    <property type="protein sequence ID" value="CAI8601168.1"/>
    <property type="molecule type" value="Genomic_DNA"/>
</dbReference>
<keyword evidence="3" id="KW-1185">Reference proteome</keyword>
<dbReference type="Proteomes" id="UP001157006">
    <property type="component" value="Chromosome 2"/>
</dbReference>
<reference evidence="2 3" key="1">
    <citation type="submission" date="2023-01" db="EMBL/GenBank/DDBJ databases">
        <authorList>
            <person name="Kreplak J."/>
        </authorList>
    </citation>
    <scope>NUCLEOTIDE SEQUENCE [LARGE SCALE GENOMIC DNA]</scope>
</reference>
<sequence length="122" mass="13269">MESTENQSNLLHQILPPRLEDAALEDPALPPELIHEAFLKAAAAVKSGAVSIFSGDDGCIDDPKPTEEDFSDVVDVNEPENEAPGPCVDGLQGLEIKEKEDLKESEEKEKKEKEPILVGSYV</sequence>
<evidence type="ECO:0000256" key="1">
    <source>
        <dbReference type="SAM" id="MobiDB-lite"/>
    </source>
</evidence>
<proteinExistence type="predicted"/>
<dbReference type="PANTHER" id="PTHR36713:SF1">
    <property type="entry name" value="OS09G0344700 PROTEIN"/>
    <property type="match status" value="1"/>
</dbReference>
<dbReference type="AlphaFoldDB" id="A0AAV0ZW64"/>
<organism evidence="2 3">
    <name type="scientific">Vicia faba</name>
    <name type="common">Broad bean</name>
    <name type="synonym">Faba vulgaris</name>
    <dbReference type="NCBI Taxonomy" id="3906"/>
    <lineage>
        <taxon>Eukaryota</taxon>
        <taxon>Viridiplantae</taxon>
        <taxon>Streptophyta</taxon>
        <taxon>Embryophyta</taxon>
        <taxon>Tracheophyta</taxon>
        <taxon>Spermatophyta</taxon>
        <taxon>Magnoliopsida</taxon>
        <taxon>eudicotyledons</taxon>
        <taxon>Gunneridae</taxon>
        <taxon>Pentapetalae</taxon>
        <taxon>rosids</taxon>
        <taxon>fabids</taxon>
        <taxon>Fabales</taxon>
        <taxon>Fabaceae</taxon>
        <taxon>Papilionoideae</taxon>
        <taxon>50 kb inversion clade</taxon>
        <taxon>NPAAA clade</taxon>
        <taxon>Hologalegina</taxon>
        <taxon>IRL clade</taxon>
        <taxon>Fabeae</taxon>
        <taxon>Vicia</taxon>
    </lineage>
</organism>